<evidence type="ECO:0000256" key="13">
    <source>
        <dbReference type="RuleBase" id="RU000584"/>
    </source>
</evidence>
<keyword evidence="4 8" id="KW-0521">NADP</keyword>
<name>A0A510DWH5_9CREN</name>
<dbReference type="RefSeq" id="WP_149528620.1">
    <property type="nucleotide sequence ID" value="NZ_AP018929.1"/>
</dbReference>
<comment type="similarity">
    <text evidence="2 8 13">Belongs to the glutamyl-tRNA reductase family.</text>
</comment>
<feature type="active site" description="Nucleophile" evidence="8 9">
    <location>
        <position position="57"/>
    </location>
</feature>
<dbReference type="Pfam" id="PF01488">
    <property type="entry name" value="Shikimate_DH"/>
    <property type="match status" value="1"/>
</dbReference>
<sequence>MLDKKKIEDQLNDNFSALIFTYKNVGIKYLHNYYLNECEIKKIHELVKGGFFVLQTCNRVEIYIHSENAKHVAESLLEHIYSIHNGKLERHESIIKNGLETIKHLFYVASGVDSIAVGEYEILNQIKNAMLESKKMGIMDKEIERLIERALRVGRNARSRTNISKGKVGIYSLTLDKIKSVINDLEKASVLVIGAGEIGSKMSELLYKEGIKNVTIMNRTLSKAEELGKKYGYNSMSLDFSRVSDFDVVISAVSGIRNQIKLEGDRPLILVDLSVPSLFYGKNVLTLTDLQDYSMLNMANRLEELPKIDEIVEEGVQEFMIDHIKEQQNEIISRILGNVERVRETEVKKAKRELEKRNINVDKDIDEVLDVMSKSIINKGLEPLIKNIKVMVENDERRYINFLIDVFNYGHIPDDKTEEIKRKETPERSDG</sequence>
<dbReference type="KEGG" id="step:IC006_1874"/>
<dbReference type="InterPro" id="IPR006151">
    <property type="entry name" value="Shikm_DH/Glu-tRNA_Rdtase"/>
</dbReference>
<dbReference type="Pfam" id="PF00745">
    <property type="entry name" value="GlutR_dimer"/>
    <property type="match status" value="1"/>
</dbReference>
<evidence type="ECO:0000256" key="10">
    <source>
        <dbReference type="PIRSR" id="PIRSR000445-2"/>
    </source>
</evidence>
<dbReference type="EMBL" id="AP018929">
    <property type="protein sequence ID" value="BBG24549.1"/>
    <property type="molecule type" value="Genomic_DNA"/>
</dbReference>
<dbReference type="SUPFAM" id="SSF51735">
    <property type="entry name" value="NAD(P)-binding Rossmann-fold domains"/>
    <property type="match status" value="1"/>
</dbReference>
<comment type="subunit">
    <text evidence="8">Homodimer.</text>
</comment>
<comment type="function">
    <text evidence="8">Catalyzes the NADPH-dependent reduction of glutamyl-tRNA(Glu) to glutamate 1-semialdehyde (GSA).</text>
</comment>
<evidence type="ECO:0000313" key="20">
    <source>
        <dbReference type="Proteomes" id="UP000325030"/>
    </source>
</evidence>
<evidence type="ECO:0000313" key="19">
    <source>
        <dbReference type="Proteomes" id="UP000322983"/>
    </source>
</evidence>
<reference evidence="20" key="1">
    <citation type="submission" date="2018-09" db="EMBL/GenBank/DDBJ databases">
        <title>Complete Genome Sequencing of Sulfolobus sp. JCM 16834.</title>
        <authorList>
            <person name="Kato S."/>
            <person name="Itoh T."/>
            <person name="Ohkuma M."/>
        </authorList>
    </citation>
    <scope>NUCLEOTIDE SEQUENCE [LARGE SCALE GENOMIC DNA]</scope>
    <source>
        <strain evidence="20">IC-007</strain>
    </source>
</reference>
<dbReference type="GO" id="GO:0050661">
    <property type="term" value="F:NADP binding"/>
    <property type="evidence" value="ECO:0007669"/>
    <property type="project" value="InterPro"/>
</dbReference>
<dbReference type="UniPathway" id="UPA00251">
    <property type="reaction ID" value="UER00316"/>
</dbReference>
<dbReference type="InterPro" id="IPR036343">
    <property type="entry name" value="GluRdtase_N_sf"/>
</dbReference>
<comment type="miscellaneous">
    <text evidence="8">During catalysis, the active site Cys acts as a nucleophile attacking the alpha-carbonyl group of tRNA-bound glutamate with the formation of a thioester intermediate between enzyme and glutamate, and the concomitant release of tRNA(Glu). The thioester intermediate is finally reduced by direct hydride transfer from NADPH, to form the product GSA.</text>
</comment>
<feature type="binding site" evidence="8 10">
    <location>
        <position position="125"/>
    </location>
    <ligand>
        <name>substrate</name>
    </ligand>
</feature>
<dbReference type="PIRSF" id="PIRSF000445">
    <property type="entry name" value="4pyrrol_synth_GluRdtase"/>
    <property type="match status" value="1"/>
</dbReference>
<evidence type="ECO:0000259" key="16">
    <source>
        <dbReference type="Pfam" id="PF05201"/>
    </source>
</evidence>
<dbReference type="InterPro" id="IPR036291">
    <property type="entry name" value="NAD(P)-bd_dom_sf"/>
</dbReference>
<dbReference type="Proteomes" id="UP000322983">
    <property type="component" value="Chromosome"/>
</dbReference>
<dbReference type="PANTHER" id="PTHR43013">
    <property type="entry name" value="GLUTAMYL-TRNA REDUCTASE"/>
    <property type="match status" value="1"/>
</dbReference>
<dbReference type="STRING" id="1294262.GCA_001316085_00127"/>
<evidence type="ECO:0000256" key="1">
    <source>
        <dbReference type="ARBA" id="ARBA00005059"/>
    </source>
</evidence>
<feature type="domain" description="Tetrapyrrole biosynthesis glutamyl-tRNA reductase dimerisation" evidence="14">
    <location>
        <begin position="308"/>
        <end position="408"/>
    </location>
</feature>
<dbReference type="EC" id="1.2.1.70" evidence="3 8"/>
<protein>
    <recommendedName>
        <fullName evidence="3 8">Glutamyl-tRNA reductase</fullName>
        <shortName evidence="8">GluTR</shortName>
        <ecNumber evidence="3 8">1.2.1.70</ecNumber>
    </recommendedName>
</protein>
<evidence type="ECO:0000256" key="8">
    <source>
        <dbReference type="HAMAP-Rule" id="MF_00087"/>
    </source>
</evidence>
<evidence type="ECO:0000256" key="4">
    <source>
        <dbReference type="ARBA" id="ARBA00022857"/>
    </source>
</evidence>
<dbReference type="Pfam" id="PF05201">
    <property type="entry name" value="GlutR_N"/>
    <property type="match status" value="1"/>
</dbReference>
<evidence type="ECO:0000313" key="17">
    <source>
        <dbReference type="EMBL" id="BBG24549.1"/>
    </source>
</evidence>
<keyword evidence="6 8" id="KW-0627">Porphyrin biosynthesis</keyword>
<comment type="domain">
    <text evidence="8">Possesses an unusual extended V-shaped dimeric structure with each monomer consisting of three distinct domains arranged along a curved 'spinal' alpha-helix. The N-terminal catalytic domain specifically recognizes the glutamate moiety of the substrate. The second domain is the NADPH-binding domain, and the third C-terminal domain is responsible for dimerization.</text>
</comment>
<dbReference type="SUPFAM" id="SSF69075">
    <property type="entry name" value="Glutamyl tRNA-reductase dimerization domain"/>
    <property type="match status" value="1"/>
</dbReference>
<dbReference type="GeneID" id="41718217"/>
<accession>A0A510E4F5</accession>
<keyword evidence="19" id="KW-1185">Reference proteome</keyword>
<evidence type="ECO:0000256" key="11">
    <source>
        <dbReference type="PIRSR" id="PIRSR000445-3"/>
    </source>
</evidence>
<dbReference type="HAMAP" id="MF_00087">
    <property type="entry name" value="Glu_tRNA_reductase"/>
    <property type="match status" value="1"/>
</dbReference>
<dbReference type="InterPro" id="IPR036453">
    <property type="entry name" value="GluRdtase_dimer_dom_sf"/>
</dbReference>
<feature type="domain" description="Glutamyl-tRNA reductase N-terminal" evidence="16">
    <location>
        <begin position="21"/>
        <end position="161"/>
    </location>
</feature>
<evidence type="ECO:0000313" key="18">
    <source>
        <dbReference type="EMBL" id="BBG27337.1"/>
    </source>
</evidence>
<feature type="binding site" evidence="8 10">
    <location>
        <begin position="119"/>
        <end position="121"/>
    </location>
    <ligand>
        <name>substrate</name>
    </ligand>
</feature>
<proteinExistence type="inferred from homology"/>
<reference evidence="17 19" key="2">
    <citation type="journal article" date="2020" name="Int. J. Syst. Evol. Microbiol.">
        <title>Sulfuracidifex tepidarius gen. nov., sp. nov. and transfer of Sulfolobus metallicus Huber and Stetter 1992 to the genus Sulfuracidifex as Sulfuracidifex metallicus comb. nov.</title>
        <authorList>
            <person name="Itoh T."/>
            <person name="Miura T."/>
            <person name="Sakai H.D."/>
            <person name="Kato S."/>
            <person name="Ohkuma M."/>
            <person name="Takashina T."/>
        </authorList>
    </citation>
    <scope>NUCLEOTIDE SEQUENCE [LARGE SCALE GENOMIC DNA]</scope>
    <source>
        <strain evidence="17 19">IC-006</strain>
        <strain evidence="18">IC-007</strain>
    </source>
</reference>
<organism evidence="17 19">
    <name type="scientific">Sulfuracidifex tepidarius</name>
    <dbReference type="NCBI Taxonomy" id="1294262"/>
    <lineage>
        <taxon>Archaea</taxon>
        <taxon>Thermoproteota</taxon>
        <taxon>Thermoprotei</taxon>
        <taxon>Sulfolobales</taxon>
        <taxon>Sulfolobaceae</taxon>
        <taxon>Sulfuracidifex</taxon>
    </lineage>
</organism>
<dbReference type="SUPFAM" id="SSF69742">
    <property type="entry name" value="Glutamyl tRNA-reductase catalytic, N-terminal domain"/>
    <property type="match status" value="1"/>
</dbReference>
<dbReference type="NCBIfam" id="TIGR01035">
    <property type="entry name" value="hemA"/>
    <property type="match status" value="1"/>
</dbReference>
<evidence type="ECO:0000256" key="12">
    <source>
        <dbReference type="PIRSR" id="PIRSR000445-4"/>
    </source>
</evidence>
<evidence type="ECO:0000259" key="15">
    <source>
        <dbReference type="Pfam" id="PF01488"/>
    </source>
</evidence>
<dbReference type="InterPro" id="IPR000343">
    <property type="entry name" value="4pyrrol_synth_GluRdtase"/>
</dbReference>
<comment type="catalytic activity">
    <reaction evidence="7 8 13">
        <text>(S)-4-amino-5-oxopentanoate + tRNA(Glu) + NADP(+) = L-glutamyl-tRNA(Glu) + NADPH + H(+)</text>
        <dbReference type="Rhea" id="RHEA:12344"/>
        <dbReference type="Rhea" id="RHEA-COMP:9663"/>
        <dbReference type="Rhea" id="RHEA-COMP:9680"/>
        <dbReference type="ChEBI" id="CHEBI:15378"/>
        <dbReference type="ChEBI" id="CHEBI:57501"/>
        <dbReference type="ChEBI" id="CHEBI:57783"/>
        <dbReference type="ChEBI" id="CHEBI:58349"/>
        <dbReference type="ChEBI" id="CHEBI:78442"/>
        <dbReference type="ChEBI" id="CHEBI:78520"/>
        <dbReference type="EC" id="1.2.1.70"/>
    </reaction>
</comment>
<dbReference type="Gene3D" id="3.40.50.720">
    <property type="entry name" value="NAD(P)-binding Rossmann-like Domain"/>
    <property type="match status" value="1"/>
</dbReference>
<dbReference type="Gene3D" id="3.30.460.30">
    <property type="entry name" value="Glutamyl-tRNA reductase, N-terminal domain"/>
    <property type="match status" value="1"/>
</dbReference>
<dbReference type="InterPro" id="IPR015895">
    <property type="entry name" value="4pyrrol_synth_GluRdtase_N"/>
</dbReference>
<evidence type="ECO:0000256" key="5">
    <source>
        <dbReference type="ARBA" id="ARBA00023002"/>
    </source>
</evidence>
<gene>
    <name evidence="8" type="primary">hemA</name>
    <name evidence="17" type="ORF">IC006_1874</name>
    <name evidence="18" type="ORF">IC007_1882</name>
</gene>
<dbReference type="InterPro" id="IPR015896">
    <property type="entry name" value="4pyrrol_synth_GluRdtase_dimer"/>
</dbReference>
<comment type="pathway">
    <text evidence="1 8 13">Porphyrin-containing compound metabolism; protoporphyrin-IX biosynthesis; 5-aminolevulinate from L-glutamyl-tRNA(Glu): step 1/2.</text>
</comment>
<feature type="binding site" evidence="8 10">
    <location>
        <position position="114"/>
    </location>
    <ligand>
        <name>substrate</name>
    </ligand>
</feature>
<evidence type="ECO:0000256" key="3">
    <source>
        <dbReference type="ARBA" id="ARBA00012970"/>
    </source>
</evidence>
<keyword evidence="5 8" id="KW-0560">Oxidoreductase</keyword>
<evidence type="ECO:0000259" key="14">
    <source>
        <dbReference type="Pfam" id="PF00745"/>
    </source>
</evidence>
<feature type="domain" description="Quinate/shikimate 5-dehydrogenase/glutamyl-tRNA reductase" evidence="15">
    <location>
        <begin position="179"/>
        <end position="276"/>
    </location>
</feature>
<dbReference type="Proteomes" id="UP000325030">
    <property type="component" value="Chromosome"/>
</dbReference>
<dbReference type="OrthoDB" id="4562at2157"/>
<feature type="binding site" evidence="8 11">
    <location>
        <begin position="194"/>
        <end position="199"/>
    </location>
    <ligand>
        <name>NADP(+)</name>
        <dbReference type="ChEBI" id="CHEBI:58349"/>
    </ligand>
</feature>
<feature type="site" description="Important for activity" evidence="8 12">
    <location>
        <position position="104"/>
    </location>
</feature>
<dbReference type="EMBL" id="AP018930">
    <property type="protein sequence ID" value="BBG27337.1"/>
    <property type="molecule type" value="Genomic_DNA"/>
</dbReference>
<dbReference type="GO" id="GO:0008883">
    <property type="term" value="F:glutamyl-tRNA reductase activity"/>
    <property type="evidence" value="ECO:0007669"/>
    <property type="project" value="UniProtKB-UniRule"/>
</dbReference>
<feature type="binding site" evidence="8 10">
    <location>
        <begin position="56"/>
        <end position="59"/>
    </location>
    <ligand>
        <name>substrate</name>
    </ligand>
</feature>
<evidence type="ECO:0000256" key="6">
    <source>
        <dbReference type="ARBA" id="ARBA00023244"/>
    </source>
</evidence>
<accession>A0A510DWH5</accession>
<evidence type="ECO:0000256" key="7">
    <source>
        <dbReference type="ARBA" id="ARBA00047464"/>
    </source>
</evidence>
<evidence type="ECO:0000256" key="9">
    <source>
        <dbReference type="PIRSR" id="PIRSR000445-1"/>
    </source>
</evidence>
<dbReference type="PANTHER" id="PTHR43013:SF1">
    <property type="entry name" value="GLUTAMYL-TRNA REDUCTASE"/>
    <property type="match status" value="1"/>
</dbReference>
<evidence type="ECO:0000256" key="2">
    <source>
        <dbReference type="ARBA" id="ARBA00005916"/>
    </source>
</evidence>
<dbReference type="AlphaFoldDB" id="A0A510DWH5"/>
<dbReference type="GO" id="GO:0019353">
    <property type="term" value="P:protoporphyrinogen IX biosynthetic process from glutamate"/>
    <property type="evidence" value="ECO:0007669"/>
    <property type="project" value="TreeGrafter"/>
</dbReference>
<dbReference type="NCBIfam" id="NF000752">
    <property type="entry name" value="PRK00045.4-2"/>
    <property type="match status" value="1"/>
</dbReference>